<dbReference type="PRINTS" id="PR00344">
    <property type="entry name" value="BCTRLSENSOR"/>
</dbReference>
<keyword evidence="9" id="KW-0472">Membrane</keyword>
<evidence type="ECO:0000256" key="6">
    <source>
        <dbReference type="ARBA" id="ARBA00022777"/>
    </source>
</evidence>
<name>A0A1H0T6T4_9BACI</name>
<feature type="transmembrane region" description="Helical" evidence="9">
    <location>
        <begin position="146"/>
        <end position="164"/>
    </location>
</feature>
<keyword evidence="9" id="KW-0812">Transmembrane</keyword>
<evidence type="ECO:0000256" key="9">
    <source>
        <dbReference type="SAM" id="Phobius"/>
    </source>
</evidence>
<keyword evidence="6 11" id="KW-0418">Kinase</keyword>
<dbReference type="Proteomes" id="UP000199159">
    <property type="component" value="Unassembled WGS sequence"/>
</dbReference>
<evidence type="ECO:0000256" key="1">
    <source>
        <dbReference type="ARBA" id="ARBA00000085"/>
    </source>
</evidence>
<dbReference type="SMART" id="SM00387">
    <property type="entry name" value="HATPase_c"/>
    <property type="match status" value="1"/>
</dbReference>
<dbReference type="InterPro" id="IPR005467">
    <property type="entry name" value="His_kinase_dom"/>
</dbReference>
<feature type="domain" description="Histidine kinase" evidence="10">
    <location>
        <begin position="196"/>
        <end position="403"/>
    </location>
</feature>
<keyword evidence="4" id="KW-0808">Transferase</keyword>
<dbReference type="InterPro" id="IPR003661">
    <property type="entry name" value="HisK_dim/P_dom"/>
</dbReference>
<evidence type="ECO:0000256" key="4">
    <source>
        <dbReference type="ARBA" id="ARBA00022679"/>
    </source>
</evidence>
<dbReference type="Pfam" id="PF00512">
    <property type="entry name" value="HisKA"/>
    <property type="match status" value="1"/>
</dbReference>
<reference evidence="12" key="1">
    <citation type="submission" date="2016-10" db="EMBL/GenBank/DDBJ databases">
        <authorList>
            <person name="Varghese N."/>
            <person name="Submissions S."/>
        </authorList>
    </citation>
    <scope>NUCLEOTIDE SEQUENCE [LARGE SCALE GENOMIC DNA]</scope>
    <source>
        <strain evidence="12">IBRC-M10078</strain>
    </source>
</reference>
<keyword evidence="12" id="KW-1185">Reference proteome</keyword>
<evidence type="ECO:0000256" key="8">
    <source>
        <dbReference type="ARBA" id="ARBA00023012"/>
    </source>
</evidence>
<feature type="transmembrane region" description="Helical" evidence="9">
    <location>
        <begin position="12"/>
        <end position="30"/>
    </location>
</feature>
<keyword evidence="5" id="KW-0547">Nucleotide-binding</keyword>
<accession>A0A1H0T6T4</accession>
<evidence type="ECO:0000313" key="12">
    <source>
        <dbReference type="Proteomes" id="UP000199159"/>
    </source>
</evidence>
<dbReference type="EC" id="2.7.13.3" evidence="2"/>
<dbReference type="EMBL" id="FNJU01000003">
    <property type="protein sequence ID" value="SDP49743.1"/>
    <property type="molecule type" value="Genomic_DNA"/>
</dbReference>
<keyword evidence="3" id="KW-0597">Phosphoprotein</keyword>
<dbReference type="RefSeq" id="WP_090852138.1">
    <property type="nucleotide sequence ID" value="NZ_FNJU01000003.1"/>
</dbReference>
<dbReference type="PROSITE" id="PS50109">
    <property type="entry name" value="HIS_KIN"/>
    <property type="match status" value="1"/>
</dbReference>
<dbReference type="SUPFAM" id="SSF47384">
    <property type="entry name" value="Homodimeric domain of signal transducing histidine kinase"/>
    <property type="match status" value="1"/>
</dbReference>
<dbReference type="InterPro" id="IPR003594">
    <property type="entry name" value="HATPase_dom"/>
</dbReference>
<evidence type="ECO:0000259" key="10">
    <source>
        <dbReference type="PROSITE" id="PS50109"/>
    </source>
</evidence>
<dbReference type="AlphaFoldDB" id="A0A1H0T6T4"/>
<dbReference type="Gene3D" id="3.30.565.10">
    <property type="entry name" value="Histidine kinase-like ATPase, C-terminal domain"/>
    <property type="match status" value="1"/>
</dbReference>
<feature type="transmembrane region" description="Helical" evidence="9">
    <location>
        <begin position="66"/>
        <end position="84"/>
    </location>
</feature>
<evidence type="ECO:0000256" key="2">
    <source>
        <dbReference type="ARBA" id="ARBA00012438"/>
    </source>
</evidence>
<dbReference type="InterPro" id="IPR036890">
    <property type="entry name" value="HATPase_C_sf"/>
</dbReference>
<dbReference type="SUPFAM" id="SSF55874">
    <property type="entry name" value="ATPase domain of HSP90 chaperone/DNA topoisomerase II/histidine kinase"/>
    <property type="match status" value="1"/>
</dbReference>
<dbReference type="PANTHER" id="PTHR43065:SF46">
    <property type="entry name" value="C4-DICARBOXYLATE TRANSPORT SENSOR PROTEIN DCTB"/>
    <property type="match status" value="1"/>
</dbReference>
<keyword evidence="7" id="KW-0067">ATP-binding</keyword>
<feature type="transmembrane region" description="Helical" evidence="9">
    <location>
        <begin position="90"/>
        <end position="107"/>
    </location>
</feature>
<feature type="transmembrane region" description="Helical" evidence="9">
    <location>
        <begin position="42"/>
        <end position="59"/>
    </location>
</feature>
<evidence type="ECO:0000313" key="11">
    <source>
        <dbReference type="EMBL" id="SDP49743.1"/>
    </source>
</evidence>
<dbReference type="CDD" id="cd00082">
    <property type="entry name" value="HisKA"/>
    <property type="match status" value="1"/>
</dbReference>
<dbReference type="SMART" id="SM00388">
    <property type="entry name" value="HisKA"/>
    <property type="match status" value="1"/>
</dbReference>
<evidence type="ECO:0000256" key="7">
    <source>
        <dbReference type="ARBA" id="ARBA00022840"/>
    </source>
</evidence>
<dbReference type="GO" id="GO:0000155">
    <property type="term" value="F:phosphorelay sensor kinase activity"/>
    <property type="evidence" value="ECO:0007669"/>
    <property type="project" value="InterPro"/>
</dbReference>
<keyword evidence="8" id="KW-0902">Two-component regulatory system</keyword>
<dbReference type="STRING" id="930152.SAMN05216565_103316"/>
<gene>
    <name evidence="11" type="ORF">SAMN05216565_103316</name>
</gene>
<feature type="transmembrane region" description="Helical" evidence="9">
    <location>
        <begin position="114"/>
        <end position="134"/>
    </location>
</feature>
<dbReference type="GO" id="GO:0005524">
    <property type="term" value="F:ATP binding"/>
    <property type="evidence" value="ECO:0007669"/>
    <property type="project" value="UniProtKB-KW"/>
</dbReference>
<dbReference type="OrthoDB" id="9815750at2"/>
<evidence type="ECO:0000256" key="5">
    <source>
        <dbReference type="ARBA" id="ARBA00022741"/>
    </source>
</evidence>
<dbReference type="InterPro" id="IPR004358">
    <property type="entry name" value="Sig_transdc_His_kin-like_C"/>
</dbReference>
<sequence>MKVLHSTINKNLYYLSSSFVVLFMGLGLFIDNPLLEEITISYFLHLGLVLLLTICLFVYPKYNSHILRLIIMTVATAYFYTLFFLYPETWSTFVFLCFVPATAILFFDSKLFHYSILLNFILITLTFNYIYFIDQGQFYPHIRQDVIGNMVNFLGSQLILYLIFHLSAVRIKNQQVYYEQVQQAERFKTTSQLAAAVAHEIRNPLTVVKGFLQFYKSDKAFSNDVKRHLSLMIDELDTAEQVISQFLSTSKPTYDVEMETVDIKSGLQSVTDLLRSYGLFHDNHIELDVEDGCFISANTIEFKQLIINLIKNSIEASKEGDPVIVKAYKTKTFIEISITDYGCGMTAEQVKSLGTPFYSLKSKGTGLGLMICYNIVEKYNGSIKFKSSIDNGTSVIIRFPATI</sequence>
<evidence type="ECO:0000256" key="3">
    <source>
        <dbReference type="ARBA" id="ARBA00022553"/>
    </source>
</evidence>
<keyword evidence="9" id="KW-1133">Transmembrane helix</keyword>
<comment type="catalytic activity">
    <reaction evidence="1">
        <text>ATP + protein L-histidine = ADP + protein N-phospho-L-histidine.</text>
        <dbReference type="EC" id="2.7.13.3"/>
    </reaction>
</comment>
<dbReference type="InterPro" id="IPR036097">
    <property type="entry name" value="HisK_dim/P_sf"/>
</dbReference>
<dbReference type="PANTHER" id="PTHR43065">
    <property type="entry name" value="SENSOR HISTIDINE KINASE"/>
    <property type="match status" value="1"/>
</dbReference>
<dbReference type="Gene3D" id="1.10.287.130">
    <property type="match status" value="1"/>
</dbReference>
<dbReference type="Pfam" id="PF02518">
    <property type="entry name" value="HATPase_c"/>
    <property type="match status" value="1"/>
</dbReference>
<proteinExistence type="predicted"/>
<protein>
    <recommendedName>
        <fullName evidence="2">histidine kinase</fullName>
        <ecNumber evidence="2">2.7.13.3</ecNumber>
    </recommendedName>
</protein>
<organism evidence="11 12">
    <name type="scientific">Litchfieldia salsa</name>
    <dbReference type="NCBI Taxonomy" id="930152"/>
    <lineage>
        <taxon>Bacteria</taxon>
        <taxon>Bacillati</taxon>
        <taxon>Bacillota</taxon>
        <taxon>Bacilli</taxon>
        <taxon>Bacillales</taxon>
        <taxon>Bacillaceae</taxon>
        <taxon>Litchfieldia</taxon>
    </lineage>
</organism>